<organism evidence="2 3">
    <name type="scientific">Athelia psychrophila</name>
    <dbReference type="NCBI Taxonomy" id="1759441"/>
    <lineage>
        <taxon>Eukaryota</taxon>
        <taxon>Fungi</taxon>
        <taxon>Dikarya</taxon>
        <taxon>Basidiomycota</taxon>
        <taxon>Agaricomycotina</taxon>
        <taxon>Agaricomycetes</taxon>
        <taxon>Agaricomycetidae</taxon>
        <taxon>Atheliales</taxon>
        <taxon>Atheliaceae</taxon>
        <taxon>Athelia</taxon>
    </lineage>
</organism>
<gene>
    <name evidence="2" type="ORF">FIBSPDRAFT_890607</name>
</gene>
<reference evidence="2 3" key="1">
    <citation type="journal article" date="2016" name="Mol. Biol. Evol.">
        <title>Comparative Genomics of Early-Diverging Mushroom-Forming Fungi Provides Insights into the Origins of Lignocellulose Decay Capabilities.</title>
        <authorList>
            <person name="Nagy L.G."/>
            <person name="Riley R."/>
            <person name="Tritt A."/>
            <person name="Adam C."/>
            <person name="Daum C."/>
            <person name="Floudas D."/>
            <person name="Sun H."/>
            <person name="Yadav J.S."/>
            <person name="Pangilinan J."/>
            <person name="Larsson K.H."/>
            <person name="Matsuura K."/>
            <person name="Barry K."/>
            <person name="Labutti K."/>
            <person name="Kuo R."/>
            <person name="Ohm R.A."/>
            <person name="Bhattacharya S.S."/>
            <person name="Shirouzu T."/>
            <person name="Yoshinaga Y."/>
            <person name="Martin F.M."/>
            <person name="Grigoriev I.V."/>
            <person name="Hibbett D.S."/>
        </authorList>
    </citation>
    <scope>NUCLEOTIDE SEQUENCE [LARGE SCALE GENOMIC DNA]</scope>
    <source>
        <strain evidence="2 3">CBS 109695</strain>
    </source>
</reference>
<dbReference type="AlphaFoldDB" id="A0A166KUR3"/>
<proteinExistence type="predicted"/>
<sequence length="300" mass="32358">MGWASGAWMVGRECTQCGFTAAAKVGVRTGSRVGEHDLGAGCGVRVGVRGNWWCVLCTRGGKGAGMGAVGCREGTVGGCKREWVQARVEPDRIGRAAGYMRASYGRAWELGAGQGLGAYTCGGWVQIGRGLEIGAGSADAGWMGAGGEHGCVRDMGGEARRGWVRDWPAQMRMWWKTGCSWGVRVCMRERVGRPQSSFLIPAPFLSLSTLSCSSLAVDGWQVSERETRFEPDQAHASSKTRLLCMRWRKGERGESEYSGEGIGGAGRQRERSDQMEQRSECGRAGNTLGVLDFPPMTCIW</sequence>
<protein>
    <submittedName>
        <fullName evidence="2">Uncharacterized protein</fullName>
    </submittedName>
</protein>
<keyword evidence="3" id="KW-1185">Reference proteome</keyword>
<feature type="region of interest" description="Disordered" evidence="1">
    <location>
        <begin position="254"/>
        <end position="281"/>
    </location>
</feature>
<dbReference type="EMBL" id="KV417541">
    <property type="protein sequence ID" value="KZP22272.1"/>
    <property type="molecule type" value="Genomic_DNA"/>
</dbReference>
<evidence type="ECO:0000256" key="1">
    <source>
        <dbReference type="SAM" id="MobiDB-lite"/>
    </source>
</evidence>
<name>A0A166KUR3_9AGAM</name>
<dbReference type="Proteomes" id="UP000076532">
    <property type="component" value="Unassembled WGS sequence"/>
</dbReference>
<accession>A0A166KUR3</accession>
<feature type="compositionally biased region" description="Basic and acidic residues" evidence="1">
    <location>
        <begin position="267"/>
        <end position="281"/>
    </location>
</feature>
<evidence type="ECO:0000313" key="3">
    <source>
        <dbReference type="Proteomes" id="UP000076532"/>
    </source>
</evidence>
<evidence type="ECO:0000313" key="2">
    <source>
        <dbReference type="EMBL" id="KZP22272.1"/>
    </source>
</evidence>